<dbReference type="PRINTS" id="PR00080">
    <property type="entry name" value="SDRFAMILY"/>
</dbReference>
<dbReference type="RefSeq" id="WP_093278842.1">
    <property type="nucleotide sequence ID" value="NZ_FNDD01000035.1"/>
</dbReference>
<dbReference type="GO" id="GO:0016616">
    <property type="term" value="F:oxidoreductase activity, acting on the CH-OH group of donors, NAD or NADP as acceptor"/>
    <property type="evidence" value="ECO:0007669"/>
    <property type="project" value="TreeGrafter"/>
</dbReference>
<sequence length="231" mass="24844">MRNILITGANRGFGLALAKQASQQGYQLYLVVRSEKAKQQLSQTLTGAQVLVCDITRADYQTQLSQWLGDATLDVVINNAGSGTRAPSLESTEPEFLRKELETNCIAVLATVKGALAALQRSSQALVINVSSRRGSLSLQANLAAKGSGCSYSYRISKAAQNMLTLCLADDLDEFGIALVALHPGRMLTTMAAKDAHLTAEQSAQKLLTLIAQNQLKSREFVCLESGTLPW</sequence>
<dbReference type="SUPFAM" id="SSF51735">
    <property type="entry name" value="NAD(P)-binding Rossmann-fold domains"/>
    <property type="match status" value="1"/>
</dbReference>
<dbReference type="PANTHER" id="PTHR45458">
    <property type="entry name" value="SHORT-CHAIN DEHYDROGENASE/REDUCTASE SDR"/>
    <property type="match status" value="1"/>
</dbReference>
<dbReference type="EMBL" id="FNDD01000035">
    <property type="protein sequence ID" value="SDH91068.1"/>
    <property type="molecule type" value="Genomic_DNA"/>
</dbReference>
<dbReference type="InterPro" id="IPR052184">
    <property type="entry name" value="SDR_enzymes"/>
</dbReference>
<dbReference type="Gene3D" id="3.40.50.720">
    <property type="entry name" value="NAD(P)-binding Rossmann-like Domain"/>
    <property type="match status" value="1"/>
</dbReference>
<evidence type="ECO:0000256" key="1">
    <source>
        <dbReference type="RuleBase" id="RU000363"/>
    </source>
</evidence>
<dbReference type="InterPro" id="IPR036291">
    <property type="entry name" value="NAD(P)-bd_dom_sf"/>
</dbReference>
<comment type="similarity">
    <text evidence="1">Belongs to the short-chain dehydrogenases/reductases (SDR) family.</text>
</comment>
<evidence type="ECO:0000313" key="3">
    <source>
        <dbReference type="Proteomes" id="UP000198854"/>
    </source>
</evidence>
<gene>
    <name evidence="2" type="ORF">SAMN04488136_13552</name>
</gene>
<dbReference type="OrthoDB" id="5786478at2"/>
<dbReference type="InterPro" id="IPR002347">
    <property type="entry name" value="SDR_fam"/>
</dbReference>
<dbReference type="Proteomes" id="UP000198854">
    <property type="component" value="Unassembled WGS sequence"/>
</dbReference>
<reference evidence="2 3" key="1">
    <citation type="submission" date="2016-10" db="EMBL/GenBank/DDBJ databases">
        <authorList>
            <person name="de Groot N.N."/>
        </authorList>
    </citation>
    <scope>NUCLEOTIDE SEQUENCE [LARGE SCALE GENOMIC DNA]</scope>
    <source>
        <strain evidence="2 3">CGMCC 1.10228</strain>
    </source>
</reference>
<dbReference type="Pfam" id="PF00106">
    <property type="entry name" value="adh_short"/>
    <property type="match status" value="1"/>
</dbReference>
<protein>
    <submittedName>
        <fullName evidence="2">Short-chain dehydrogenase</fullName>
    </submittedName>
</protein>
<name>A0A1G8G9J1_9VIBR</name>
<evidence type="ECO:0000313" key="2">
    <source>
        <dbReference type="EMBL" id="SDH91068.1"/>
    </source>
</evidence>
<keyword evidence="3" id="KW-1185">Reference proteome</keyword>
<accession>A0A1G8G9J1</accession>
<dbReference type="AlphaFoldDB" id="A0A1G8G9J1"/>
<proteinExistence type="inferred from homology"/>
<organism evidence="2 3">
    <name type="scientific">Vibrio xiamenensis</name>
    <dbReference type="NCBI Taxonomy" id="861298"/>
    <lineage>
        <taxon>Bacteria</taxon>
        <taxon>Pseudomonadati</taxon>
        <taxon>Pseudomonadota</taxon>
        <taxon>Gammaproteobacteria</taxon>
        <taxon>Vibrionales</taxon>
        <taxon>Vibrionaceae</taxon>
        <taxon>Vibrio</taxon>
    </lineage>
</organism>
<dbReference type="PANTHER" id="PTHR45458:SF1">
    <property type="entry name" value="SHORT CHAIN DEHYDROGENASE"/>
    <property type="match status" value="1"/>
</dbReference>
<dbReference type="STRING" id="861298.SAMN04488136_13552"/>
<dbReference type="PRINTS" id="PR00081">
    <property type="entry name" value="GDHRDH"/>
</dbReference>